<dbReference type="EMBL" id="BEZZ01154445">
    <property type="protein sequence ID" value="GCC45308.1"/>
    <property type="molecule type" value="Genomic_DNA"/>
</dbReference>
<organism evidence="2 3">
    <name type="scientific">Chiloscyllium punctatum</name>
    <name type="common">Brownbanded bambooshark</name>
    <name type="synonym">Hemiscyllium punctatum</name>
    <dbReference type="NCBI Taxonomy" id="137246"/>
    <lineage>
        <taxon>Eukaryota</taxon>
        <taxon>Metazoa</taxon>
        <taxon>Chordata</taxon>
        <taxon>Craniata</taxon>
        <taxon>Vertebrata</taxon>
        <taxon>Chondrichthyes</taxon>
        <taxon>Elasmobranchii</taxon>
        <taxon>Galeomorphii</taxon>
        <taxon>Galeoidea</taxon>
        <taxon>Orectolobiformes</taxon>
        <taxon>Hemiscylliidae</taxon>
        <taxon>Chiloscyllium</taxon>
    </lineage>
</organism>
<protein>
    <submittedName>
        <fullName evidence="2">Uncharacterized protein</fullName>
    </submittedName>
</protein>
<evidence type="ECO:0000256" key="1">
    <source>
        <dbReference type="SAM" id="Phobius"/>
    </source>
</evidence>
<proteinExistence type="predicted"/>
<comment type="caution">
    <text evidence="2">The sequence shown here is derived from an EMBL/GenBank/DDBJ whole genome shotgun (WGS) entry which is preliminary data.</text>
</comment>
<evidence type="ECO:0000313" key="2">
    <source>
        <dbReference type="EMBL" id="GCC45308.1"/>
    </source>
</evidence>
<gene>
    <name evidence="2" type="ORF">chiPu_0029348</name>
</gene>
<reference evidence="2 3" key="1">
    <citation type="journal article" date="2018" name="Nat. Ecol. Evol.">
        <title>Shark genomes provide insights into elasmobranch evolution and the origin of vertebrates.</title>
        <authorList>
            <person name="Hara Y"/>
            <person name="Yamaguchi K"/>
            <person name="Onimaru K"/>
            <person name="Kadota M"/>
            <person name="Koyanagi M"/>
            <person name="Keeley SD"/>
            <person name="Tatsumi K"/>
            <person name="Tanaka K"/>
            <person name="Motone F"/>
            <person name="Kageyama Y"/>
            <person name="Nozu R"/>
            <person name="Adachi N"/>
            <person name="Nishimura O"/>
            <person name="Nakagawa R"/>
            <person name="Tanegashima C"/>
            <person name="Kiyatake I"/>
            <person name="Matsumoto R"/>
            <person name="Murakumo K"/>
            <person name="Nishida K"/>
            <person name="Terakita A"/>
            <person name="Kuratani S"/>
            <person name="Sato K"/>
            <person name="Hyodo S Kuraku.S."/>
        </authorList>
    </citation>
    <scope>NUCLEOTIDE SEQUENCE [LARGE SCALE GENOMIC DNA]</scope>
</reference>
<evidence type="ECO:0000313" key="3">
    <source>
        <dbReference type="Proteomes" id="UP000287033"/>
    </source>
</evidence>
<dbReference type="Proteomes" id="UP000287033">
    <property type="component" value="Unassembled WGS sequence"/>
</dbReference>
<name>A0A401TRR8_CHIPU</name>
<dbReference type="AlphaFoldDB" id="A0A401TRR8"/>
<keyword evidence="3" id="KW-1185">Reference proteome</keyword>
<accession>A0A401TRR8</accession>
<feature type="transmembrane region" description="Helical" evidence="1">
    <location>
        <begin position="98"/>
        <end position="119"/>
    </location>
</feature>
<keyword evidence="1" id="KW-0812">Transmembrane</keyword>
<keyword evidence="1" id="KW-0472">Membrane</keyword>
<sequence length="130" mass="13653">MRKLLEVKEKELIEKFGNSVRGRLEERERAMDKLQSRLHREKEIFCRKHSNNFTKGVITLGTGAIGAVGGLVAASVLVPGTAVAVVVEGAGAALGLGTRSGVCMVLAAVGAGAGVWAGLRARVNTVMKRA</sequence>
<keyword evidence="1" id="KW-1133">Transmembrane helix</keyword>
<feature type="transmembrane region" description="Helical" evidence="1">
    <location>
        <begin position="57"/>
        <end position="78"/>
    </location>
</feature>